<keyword evidence="1" id="KW-1133">Transmembrane helix</keyword>
<dbReference type="Pfam" id="PF07386">
    <property type="entry name" value="DUF1499"/>
    <property type="match status" value="1"/>
</dbReference>
<dbReference type="EMBL" id="JBHSCR010000003">
    <property type="protein sequence ID" value="MFC4347597.1"/>
    <property type="molecule type" value="Genomic_DNA"/>
</dbReference>
<accession>A0ABV8U8T0</accession>
<keyword evidence="1" id="KW-0472">Membrane</keyword>
<gene>
    <name evidence="2" type="ORF">ACFO5Q_07035</name>
</gene>
<feature type="transmembrane region" description="Helical" evidence="1">
    <location>
        <begin position="91"/>
        <end position="112"/>
    </location>
</feature>
<dbReference type="PROSITE" id="PS51257">
    <property type="entry name" value="PROKAR_LIPOPROTEIN"/>
    <property type="match status" value="1"/>
</dbReference>
<reference evidence="3" key="1">
    <citation type="journal article" date="2019" name="Int. J. Syst. Evol. Microbiol.">
        <title>The Global Catalogue of Microorganisms (GCM) 10K type strain sequencing project: providing services to taxonomists for standard genome sequencing and annotation.</title>
        <authorList>
            <consortium name="The Broad Institute Genomics Platform"/>
            <consortium name="The Broad Institute Genome Sequencing Center for Infectious Disease"/>
            <person name="Wu L."/>
            <person name="Ma J."/>
        </authorList>
    </citation>
    <scope>NUCLEOTIDE SEQUENCE [LARGE SCALE GENOMIC DNA]</scope>
    <source>
        <strain evidence="3">CGMCC 1.15304</strain>
    </source>
</reference>
<proteinExistence type="predicted"/>
<evidence type="ECO:0000313" key="3">
    <source>
        <dbReference type="Proteomes" id="UP001595776"/>
    </source>
</evidence>
<dbReference type="RefSeq" id="WP_068153440.1">
    <property type="nucleotide sequence ID" value="NZ_JBHSCR010000003.1"/>
</dbReference>
<keyword evidence="3" id="KW-1185">Reference proteome</keyword>
<evidence type="ECO:0000256" key="1">
    <source>
        <dbReference type="SAM" id="Phobius"/>
    </source>
</evidence>
<keyword evidence="1" id="KW-0812">Transmembrane</keyword>
<name>A0ABV8U8T0_9PROT</name>
<organism evidence="2 3">
    <name type="scientific">Kordiimonas lipolytica</name>
    <dbReference type="NCBI Taxonomy" id="1662421"/>
    <lineage>
        <taxon>Bacteria</taxon>
        <taxon>Pseudomonadati</taxon>
        <taxon>Pseudomonadota</taxon>
        <taxon>Alphaproteobacteria</taxon>
        <taxon>Kordiimonadales</taxon>
        <taxon>Kordiimonadaceae</taxon>
        <taxon>Kordiimonas</taxon>
    </lineage>
</organism>
<protein>
    <submittedName>
        <fullName evidence="2">DUF1499 domain-containing protein</fullName>
    </submittedName>
</protein>
<dbReference type="InterPro" id="IPR010865">
    <property type="entry name" value="DUF1499"/>
</dbReference>
<evidence type="ECO:0000313" key="2">
    <source>
        <dbReference type="EMBL" id="MFC4347597.1"/>
    </source>
</evidence>
<sequence>MSRIFFKKEGQKPSVFATLGLITGCLALLALIAAGPLYRIGLFGDPVADPSLYELQFKIITVAFRLMLVAAGFTFLGLLHGRFSSRARTSWRGITAAILVAVIAWPLGNLFYRAESAPVLHDISTTLAEPLAFRTLPGRTYEVSSPSDILGSRLEPGYTEKLHRAYPGLGSTPLGGSVPEATELAADVANKMGWAIVSQDLQAGHIEAIYSSPWFGLRSFIVIAVREKDAVAFLDIRAVSEMGHTDFGINADLIDAYTSALRTRVG</sequence>
<dbReference type="Proteomes" id="UP001595776">
    <property type="component" value="Unassembled WGS sequence"/>
</dbReference>
<comment type="caution">
    <text evidence="2">The sequence shown here is derived from an EMBL/GenBank/DDBJ whole genome shotgun (WGS) entry which is preliminary data.</text>
</comment>
<feature type="transmembrane region" description="Helical" evidence="1">
    <location>
        <begin position="55"/>
        <end position="79"/>
    </location>
</feature>